<accession>V4LSK1</accession>
<dbReference type="Proteomes" id="UP000030689">
    <property type="component" value="Unassembled WGS sequence"/>
</dbReference>
<reference evidence="3 4" key="1">
    <citation type="journal article" date="2013" name="Front. Plant Sci.">
        <title>The Reference Genome of the Halophytic Plant Eutrema salsugineum.</title>
        <authorList>
            <person name="Yang R."/>
            <person name="Jarvis D.E."/>
            <person name="Chen H."/>
            <person name="Beilstein M.A."/>
            <person name="Grimwood J."/>
            <person name="Jenkins J."/>
            <person name="Shu S."/>
            <person name="Prochnik S."/>
            <person name="Xin M."/>
            <person name="Ma C."/>
            <person name="Schmutz J."/>
            <person name="Wing R.A."/>
            <person name="Mitchell-Olds T."/>
            <person name="Schumaker K.S."/>
            <person name="Wang X."/>
        </authorList>
    </citation>
    <scope>NUCLEOTIDE SEQUENCE [LARGE SCALE GENOMIC DNA]</scope>
</reference>
<dbReference type="InterPro" id="IPR044997">
    <property type="entry name" value="F-box_plant"/>
</dbReference>
<dbReference type="EMBL" id="KI517384">
    <property type="protein sequence ID" value="ESQ53560.1"/>
    <property type="molecule type" value="Genomic_DNA"/>
</dbReference>
<dbReference type="OrthoDB" id="1041001at2759"/>
<dbReference type="Gramene" id="ESQ53560">
    <property type="protein sequence ID" value="ESQ53560"/>
    <property type="gene ID" value="EUTSA_v10027555mg"/>
</dbReference>
<feature type="domain" description="F-box" evidence="2">
    <location>
        <begin position="31"/>
        <end position="79"/>
    </location>
</feature>
<name>V4LSK1_EUTSA</name>
<dbReference type="SMART" id="SM00256">
    <property type="entry name" value="FBOX"/>
    <property type="match status" value="1"/>
</dbReference>
<dbReference type="PROSITE" id="PS50181">
    <property type="entry name" value="FBOX"/>
    <property type="match status" value="1"/>
</dbReference>
<dbReference type="Gene3D" id="3.80.10.10">
    <property type="entry name" value="Ribonuclease Inhibitor"/>
    <property type="match status" value="1"/>
</dbReference>
<dbReference type="AlphaFoldDB" id="V4LSK1"/>
<dbReference type="InterPro" id="IPR036047">
    <property type="entry name" value="F-box-like_dom_sf"/>
</dbReference>
<evidence type="ECO:0000313" key="3">
    <source>
        <dbReference type="EMBL" id="ESQ53560.1"/>
    </source>
</evidence>
<protein>
    <recommendedName>
        <fullName evidence="2">F-box domain-containing protein</fullName>
    </recommendedName>
</protein>
<dbReference type="SUPFAM" id="SSF81383">
    <property type="entry name" value="F-box domain"/>
    <property type="match status" value="1"/>
</dbReference>
<dbReference type="PANTHER" id="PTHR32153">
    <property type="entry name" value="OJ000223_09.16 PROTEIN"/>
    <property type="match status" value="1"/>
</dbReference>
<sequence length="445" mass="51011">MADESATAARRVRSHRNGGGRFRRREKKGGVDSISCLPDVILQHILSFIPTKFAIRTSLLSKRWRHVWCDTPSLYFDSSKLEAAWINKTLAHYTALKMMHFHLYSSRQSHVSHMDKWIEFVMSRHVENLSLKLWLDEYTLPDFFYISSSIKQLTLEYCDMIDRCSVAWTSLKNLSLLSCNLSDESMAKILSGCPILESLTLSKCDGFRFLDLSESVRLKTLVVDRNRCVKQIVAPHIHCLKLINSQLPCTVTDTSSLTEAHLDIPFNSDEIFYNIDHVLAMVLKMIEDLQHVEKLTFGGHFLQILSLVELCGVPFPMLKVKALTLETMIFRYVIPGIKRVLQNSPDLKKLTVHTSYCHNIPGEHLDKYLKGLNPAKCWRSIDGVRWNKSGRDVESKHLASFVELVLKNRKTLEKMFLPSEDVCFKEIVPTLSHNDKVSIACLLTL</sequence>
<dbReference type="Gene3D" id="1.20.1280.50">
    <property type="match status" value="1"/>
</dbReference>
<gene>
    <name evidence="3" type="ORF">EUTSA_v10027555mg</name>
</gene>
<dbReference type="InterPro" id="IPR032675">
    <property type="entry name" value="LRR_dom_sf"/>
</dbReference>
<dbReference type="InterPro" id="IPR055357">
    <property type="entry name" value="LRR_At1g61320_AtMIF1"/>
</dbReference>
<evidence type="ECO:0000313" key="4">
    <source>
        <dbReference type="Proteomes" id="UP000030689"/>
    </source>
</evidence>
<proteinExistence type="predicted"/>
<dbReference type="Pfam" id="PF00646">
    <property type="entry name" value="F-box"/>
    <property type="match status" value="1"/>
</dbReference>
<dbReference type="CDD" id="cd22160">
    <property type="entry name" value="F-box_AtFBL13-like"/>
    <property type="match status" value="1"/>
</dbReference>
<dbReference type="OMA" id="ANVDICT"/>
<dbReference type="InterPro" id="IPR001810">
    <property type="entry name" value="F-box_dom"/>
</dbReference>
<dbReference type="Pfam" id="PF23622">
    <property type="entry name" value="LRR_At1g61320_AtMIF1"/>
    <property type="match status" value="1"/>
</dbReference>
<dbReference type="InterPro" id="IPR053781">
    <property type="entry name" value="F-box_AtFBL13-like"/>
</dbReference>
<keyword evidence="4" id="KW-1185">Reference proteome</keyword>
<feature type="non-terminal residue" evidence="3">
    <location>
        <position position="445"/>
    </location>
</feature>
<dbReference type="KEGG" id="eus:EUTSA_v10027555mg"/>
<evidence type="ECO:0000259" key="2">
    <source>
        <dbReference type="PROSITE" id="PS50181"/>
    </source>
</evidence>
<dbReference type="STRING" id="72664.V4LSK1"/>
<dbReference type="SUPFAM" id="SSF52047">
    <property type="entry name" value="RNI-like"/>
    <property type="match status" value="1"/>
</dbReference>
<organism evidence="3 4">
    <name type="scientific">Eutrema salsugineum</name>
    <name type="common">Saltwater cress</name>
    <name type="synonym">Sisymbrium salsugineum</name>
    <dbReference type="NCBI Taxonomy" id="72664"/>
    <lineage>
        <taxon>Eukaryota</taxon>
        <taxon>Viridiplantae</taxon>
        <taxon>Streptophyta</taxon>
        <taxon>Embryophyta</taxon>
        <taxon>Tracheophyta</taxon>
        <taxon>Spermatophyta</taxon>
        <taxon>Magnoliopsida</taxon>
        <taxon>eudicotyledons</taxon>
        <taxon>Gunneridae</taxon>
        <taxon>Pentapetalae</taxon>
        <taxon>rosids</taxon>
        <taxon>malvids</taxon>
        <taxon>Brassicales</taxon>
        <taxon>Brassicaceae</taxon>
        <taxon>Eutremeae</taxon>
        <taxon>Eutrema</taxon>
    </lineage>
</organism>
<evidence type="ECO:0000256" key="1">
    <source>
        <dbReference type="SAM" id="MobiDB-lite"/>
    </source>
</evidence>
<dbReference type="eggNOG" id="ENOG502QVFC">
    <property type="taxonomic scope" value="Eukaryota"/>
</dbReference>
<feature type="region of interest" description="Disordered" evidence="1">
    <location>
        <begin position="1"/>
        <end position="26"/>
    </location>
</feature>
<feature type="compositionally biased region" description="Basic residues" evidence="1">
    <location>
        <begin position="10"/>
        <end position="26"/>
    </location>
</feature>